<feature type="transmembrane region" description="Helical" evidence="1">
    <location>
        <begin position="60"/>
        <end position="82"/>
    </location>
</feature>
<reference evidence="4 5" key="1">
    <citation type="submission" date="2014-05" db="EMBL/GenBank/DDBJ databases">
        <title>Draft Genome Sequence of Nitratireductor basaltis Strain UMTGB225, A Marine Bacterium Isolated from Green Barrel Tunicate.</title>
        <authorList>
            <person name="Gan H.Y."/>
        </authorList>
    </citation>
    <scope>NUCLEOTIDE SEQUENCE [LARGE SCALE GENOMIC DNA]</scope>
    <source>
        <strain evidence="4 5">UMTGB225</strain>
    </source>
</reference>
<dbReference type="Gene3D" id="3.40.50.880">
    <property type="match status" value="1"/>
</dbReference>
<feature type="transmembrane region" description="Helical" evidence="1">
    <location>
        <begin position="6"/>
        <end position="27"/>
    </location>
</feature>
<dbReference type="PANTHER" id="PTHR37464">
    <property type="entry name" value="BLL2463 PROTEIN"/>
    <property type="match status" value="1"/>
</dbReference>
<keyword evidence="1" id="KW-0472">Membrane</keyword>
<dbReference type="NCBIfam" id="TIGR02226">
    <property type="entry name" value="two_anch"/>
    <property type="match status" value="1"/>
</dbReference>
<keyword evidence="1" id="KW-0812">Transmembrane</keyword>
<dbReference type="InterPro" id="IPR029062">
    <property type="entry name" value="Class_I_gatase-like"/>
</dbReference>
<dbReference type="PANTHER" id="PTHR37464:SF1">
    <property type="entry name" value="BLL2463 PROTEIN"/>
    <property type="match status" value="1"/>
</dbReference>
<protein>
    <submittedName>
        <fullName evidence="4">Uncharacterized protein</fullName>
    </submittedName>
</protein>
<dbReference type="Proteomes" id="UP000053675">
    <property type="component" value="Unassembled WGS sequence"/>
</dbReference>
<evidence type="ECO:0000313" key="4">
    <source>
        <dbReference type="EMBL" id="KFB09460.1"/>
    </source>
</evidence>
<keyword evidence="1" id="KW-1133">Transmembrane helix</keyword>
<feature type="transmembrane region" description="Helical" evidence="1">
    <location>
        <begin position="630"/>
        <end position="650"/>
    </location>
</feature>
<proteinExistence type="predicted"/>
<dbReference type="Pfam" id="PF07584">
    <property type="entry name" value="BatA"/>
    <property type="match status" value="1"/>
</dbReference>
<comment type="caution">
    <text evidence="4">The sequence shown here is derived from an EMBL/GenBank/DDBJ whole genome shotgun (WGS) entry which is preliminary data.</text>
</comment>
<dbReference type="AlphaFoldDB" id="A0A084U924"/>
<feature type="transmembrane region" description="Helical" evidence="1">
    <location>
        <begin position="662"/>
        <end position="681"/>
    </location>
</feature>
<evidence type="ECO:0000256" key="1">
    <source>
        <dbReference type="SAM" id="Phobius"/>
    </source>
</evidence>
<sequence>MNILGLTFSTPMVLWGLIALPAIWWLLRLTPPRPQSETFPPLRILATVLKREETPHKSPWWLTLLRLALAALLILALAGPVFNPREKIAVSGNALAIVLDNGWASAADWERRVSTAERLISDAADNDLPVYLLLTAELPSQDIGPFNAATARERLNAAEARPVPVDRLSGFARLAEALNDAPGASLAMLADGLATGDDESAFDELLAAPVADLLWIEPQRMNAVAMHAANNQPDSFRVELVRSSDDSAPRQVTAYASDEKGRRIAETAITFGPGEETASGEMRLPFELRNDFATLAIEGENHAGALRVLDENARRRRIGLLSQNEGDRAQPLLSPLYYIRRALAPYADLLEPSAPELTKAIPELIEQKPAAIIMADVGTLPDSARDALVEWVNAGGTLVRFAGPRLAAAENDETLLPVALRVGERSLGGALSWSEPQPVSEYPASGPFSDLTPPRDVVVRRQVLAQPSPDIVERTWANLADGTPLVTGAERGDGRVVLFHVTPEATWSNLPISGSFVEMLRRIVQFSRNQGAATREGEDSGQRLAPYRMISAGGSLVPPGPQAEPLPASGSPTVNLQHPPGLYGGEEGVLAHNLLEADDALVPLARPESPVPVTAMDYAEDSSVELKGPLLLAAIILLALDTLAVLWMGGRLKSRRLAPRNTGAAISLLAVVTLAAGLVAADHSLAQDAAPDDAAAIEAVSKTRIAYVKTGVAATDAVSRAGIAGLNRFLLDKTALEPGEPAAVDIAEDELSFYPLIYWPIEADAPMPSEEAIARIDAYMQEGGTVLFDTRDQYSNDFSGQGSVSPPTQRLRDILSSLNVPPLEPVPEDHVLSKSFYILNEFPGRYRGSPLWVEAAAGASERSDRPVRTGDGVSPIMITGNDLAGAWAIDETGAALLPTVPSDPMQRTYALRTGVNIMMYMLTGNYKADQVHVPVLLERLGQ</sequence>
<dbReference type="SUPFAM" id="SSF52317">
    <property type="entry name" value="Class I glutamine amidotransferase-like"/>
    <property type="match status" value="1"/>
</dbReference>
<dbReference type="InterPro" id="IPR011933">
    <property type="entry name" value="Double_TM_dom"/>
</dbReference>
<dbReference type="InterPro" id="IPR025297">
    <property type="entry name" value="DUF4159"/>
</dbReference>
<dbReference type="STRING" id="472175.EL18_00476"/>
<dbReference type="CDD" id="cd03143">
    <property type="entry name" value="A4_beta-galactosidase_middle_domain"/>
    <property type="match status" value="1"/>
</dbReference>
<dbReference type="InterPro" id="IPR024163">
    <property type="entry name" value="Aerotolerance_reg_N"/>
</dbReference>
<dbReference type="eggNOG" id="ENOG502Z7KE">
    <property type="taxonomic scope" value="Bacteria"/>
</dbReference>
<evidence type="ECO:0000313" key="5">
    <source>
        <dbReference type="Proteomes" id="UP000053675"/>
    </source>
</evidence>
<dbReference type="EMBL" id="JMQM01000001">
    <property type="protein sequence ID" value="KFB09460.1"/>
    <property type="molecule type" value="Genomic_DNA"/>
</dbReference>
<organism evidence="4 5">
    <name type="scientific">Nitratireductor basaltis</name>
    <dbReference type="NCBI Taxonomy" id="472175"/>
    <lineage>
        <taxon>Bacteria</taxon>
        <taxon>Pseudomonadati</taxon>
        <taxon>Pseudomonadota</taxon>
        <taxon>Alphaproteobacteria</taxon>
        <taxon>Hyphomicrobiales</taxon>
        <taxon>Phyllobacteriaceae</taxon>
        <taxon>Nitratireductor</taxon>
    </lineage>
</organism>
<dbReference type="Gene3D" id="3.40.50.12140">
    <property type="entry name" value="Domain of unknown function DUF4159"/>
    <property type="match status" value="1"/>
</dbReference>
<feature type="domain" description="DUF4159" evidence="3">
    <location>
        <begin position="704"/>
        <end position="922"/>
    </location>
</feature>
<keyword evidence="5" id="KW-1185">Reference proteome</keyword>
<dbReference type="RefSeq" id="WP_036479383.1">
    <property type="nucleotide sequence ID" value="NZ_JMQM01000001.1"/>
</dbReference>
<dbReference type="OrthoDB" id="9773014at2"/>
<evidence type="ECO:0000259" key="2">
    <source>
        <dbReference type="Pfam" id="PF07584"/>
    </source>
</evidence>
<dbReference type="Pfam" id="PF13709">
    <property type="entry name" value="DUF4159"/>
    <property type="match status" value="1"/>
</dbReference>
<accession>A0A084U924</accession>
<name>A0A084U924_9HYPH</name>
<gene>
    <name evidence="4" type="ORF">EL18_00476</name>
</gene>
<feature type="domain" description="Aerotolerance regulator N-terminal" evidence="2">
    <location>
        <begin position="6"/>
        <end position="80"/>
    </location>
</feature>
<dbReference type="PATRIC" id="fig|472175.3.peg.492"/>
<evidence type="ECO:0000259" key="3">
    <source>
        <dbReference type="Pfam" id="PF13709"/>
    </source>
</evidence>